<protein>
    <submittedName>
        <fullName evidence="11">Corytuberine synthase</fullName>
    </submittedName>
</protein>
<reference evidence="11 12" key="1">
    <citation type="journal article" date="2019" name="Nat. Plants">
        <title>Stout camphor tree genome fills gaps in understanding of flowering plant genome evolution.</title>
        <authorList>
            <person name="Chaw S.M."/>
            <person name="Liu Y.C."/>
            <person name="Wu Y.W."/>
            <person name="Wang H.Y."/>
            <person name="Lin C.I."/>
            <person name="Wu C.S."/>
            <person name="Ke H.M."/>
            <person name="Chang L.Y."/>
            <person name="Hsu C.Y."/>
            <person name="Yang H.T."/>
            <person name="Sudianto E."/>
            <person name="Hsu M.H."/>
            <person name="Wu K.P."/>
            <person name="Wang L.N."/>
            <person name="Leebens-Mack J.H."/>
            <person name="Tsai I.J."/>
        </authorList>
    </citation>
    <scope>NUCLEOTIDE SEQUENCE [LARGE SCALE GENOMIC DNA]</scope>
    <source>
        <strain evidence="12">cv. Chaw 1501</strain>
        <tissue evidence="11">Young leaves</tissue>
    </source>
</reference>
<keyword evidence="12" id="KW-1185">Reference proteome</keyword>
<organism evidence="11 12">
    <name type="scientific">Cinnamomum micranthum f. kanehirae</name>
    <dbReference type="NCBI Taxonomy" id="337451"/>
    <lineage>
        <taxon>Eukaryota</taxon>
        <taxon>Viridiplantae</taxon>
        <taxon>Streptophyta</taxon>
        <taxon>Embryophyta</taxon>
        <taxon>Tracheophyta</taxon>
        <taxon>Spermatophyta</taxon>
        <taxon>Magnoliopsida</taxon>
        <taxon>Magnoliidae</taxon>
        <taxon>Laurales</taxon>
        <taxon>Lauraceae</taxon>
        <taxon>Cinnamomum</taxon>
    </lineage>
</organism>
<keyword evidence="5 9" id="KW-0560">Oxidoreductase</keyword>
<dbReference type="PRINTS" id="PR00385">
    <property type="entry name" value="P450"/>
</dbReference>
<keyword evidence="6 8" id="KW-0408">Iron</keyword>
<dbReference type="SUPFAM" id="SSF48264">
    <property type="entry name" value="Cytochrome P450"/>
    <property type="match status" value="1"/>
</dbReference>
<dbReference type="GO" id="GO:0005506">
    <property type="term" value="F:iron ion binding"/>
    <property type="evidence" value="ECO:0007669"/>
    <property type="project" value="InterPro"/>
</dbReference>
<keyword evidence="3 8" id="KW-0349">Heme</keyword>
<evidence type="ECO:0000313" key="12">
    <source>
        <dbReference type="Proteomes" id="UP000283530"/>
    </source>
</evidence>
<keyword evidence="10" id="KW-0812">Transmembrane</keyword>
<evidence type="ECO:0000256" key="8">
    <source>
        <dbReference type="PIRSR" id="PIRSR602401-1"/>
    </source>
</evidence>
<dbReference type="PROSITE" id="PS00086">
    <property type="entry name" value="CYTOCHROME_P450"/>
    <property type="match status" value="1"/>
</dbReference>
<dbReference type="InterPro" id="IPR002401">
    <property type="entry name" value="Cyt_P450_E_grp-I"/>
</dbReference>
<dbReference type="GO" id="GO:0004497">
    <property type="term" value="F:monooxygenase activity"/>
    <property type="evidence" value="ECO:0007669"/>
    <property type="project" value="UniProtKB-KW"/>
</dbReference>
<feature type="binding site" description="axial binding residue" evidence="8">
    <location>
        <position position="514"/>
    </location>
    <ligand>
        <name>heme</name>
        <dbReference type="ChEBI" id="CHEBI:30413"/>
    </ligand>
    <ligandPart>
        <name>Fe</name>
        <dbReference type="ChEBI" id="CHEBI:18248"/>
    </ligandPart>
</feature>
<proteinExistence type="inferred from homology"/>
<dbReference type="PANTHER" id="PTHR47950">
    <property type="entry name" value="CYTOCHROME P450, FAMILY 76, SUBFAMILY C, POLYPEPTIDE 5-RELATED"/>
    <property type="match status" value="1"/>
</dbReference>
<dbReference type="InterPro" id="IPR036396">
    <property type="entry name" value="Cyt_P450_sf"/>
</dbReference>
<evidence type="ECO:0000256" key="1">
    <source>
        <dbReference type="ARBA" id="ARBA00001971"/>
    </source>
</evidence>
<name>A0A3S3PSW1_9MAGN</name>
<comment type="caution">
    <text evidence="11">The sequence shown here is derived from an EMBL/GenBank/DDBJ whole genome shotgun (WGS) entry which is preliminary data.</text>
</comment>
<dbReference type="STRING" id="337451.A0A3S3PSW1"/>
<evidence type="ECO:0000313" key="11">
    <source>
        <dbReference type="EMBL" id="RWR72163.1"/>
    </source>
</evidence>
<dbReference type="FunFam" id="1.10.630.10:FF:000126">
    <property type="entry name" value="Predicted protein"/>
    <property type="match status" value="1"/>
</dbReference>
<feature type="transmembrane region" description="Helical" evidence="10">
    <location>
        <begin position="95"/>
        <end position="117"/>
    </location>
</feature>
<dbReference type="InterPro" id="IPR017972">
    <property type="entry name" value="Cyt_P450_CS"/>
</dbReference>
<dbReference type="InterPro" id="IPR001128">
    <property type="entry name" value="Cyt_P450"/>
</dbReference>
<evidence type="ECO:0000256" key="3">
    <source>
        <dbReference type="ARBA" id="ARBA00022617"/>
    </source>
</evidence>
<evidence type="ECO:0000256" key="10">
    <source>
        <dbReference type="SAM" id="Phobius"/>
    </source>
</evidence>
<dbReference type="Gene3D" id="1.10.630.10">
    <property type="entry name" value="Cytochrome P450"/>
    <property type="match status" value="1"/>
</dbReference>
<keyword evidence="4 8" id="KW-0479">Metal-binding</keyword>
<dbReference type="GO" id="GO:0016705">
    <property type="term" value="F:oxidoreductase activity, acting on paired donors, with incorporation or reduction of molecular oxygen"/>
    <property type="evidence" value="ECO:0007669"/>
    <property type="project" value="InterPro"/>
</dbReference>
<keyword evidence="10" id="KW-1133">Transmembrane helix</keyword>
<dbReference type="GO" id="GO:0020037">
    <property type="term" value="F:heme binding"/>
    <property type="evidence" value="ECO:0007669"/>
    <property type="project" value="InterPro"/>
</dbReference>
<keyword evidence="10" id="KW-0472">Membrane</keyword>
<dbReference type="AlphaFoldDB" id="A0A3S3PSW1"/>
<comment type="cofactor">
    <cofactor evidence="1 8">
        <name>heme</name>
        <dbReference type="ChEBI" id="CHEBI:30413"/>
    </cofactor>
</comment>
<evidence type="ECO:0000256" key="5">
    <source>
        <dbReference type="ARBA" id="ARBA00023002"/>
    </source>
</evidence>
<evidence type="ECO:0000256" key="2">
    <source>
        <dbReference type="ARBA" id="ARBA00010617"/>
    </source>
</evidence>
<dbReference type="EMBL" id="QPKB01000001">
    <property type="protein sequence ID" value="RWR72163.1"/>
    <property type="molecule type" value="Genomic_DNA"/>
</dbReference>
<comment type="similarity">
    <text evidence="2 9">Belongs to the cytochrome P450 family.</text>
</comment>
<dbReference type="Proteomes" id="UP000283530">
    <property type="component" value="Unassembled WGS sequence"/>
</dbReference>
<feature type="transmembrane region" description="Helical" evidence="10">
    <location>
        <begin position="51"/>
        <end position="83"/>
    </location>
</feature>
<dbReference type="OrthoDB" id="1877779at2759"/>
<evidence type="ECO:0000256" key="4">
    <source>
        <dbReference type="ARBA" id="ARBA00022723"/>
    </source>
</evidence>
<gene>
    <name evidence="11" type="ORF">CKAN_00036900</name>
</gene>
<dbReference type="CDD" id="cd11073">
    <property type="entry name" value="CYP76-like"/>
    <property type="match status" value="1"/>
</dbReference>
<dbReference type="PRINTS" id="PR00463">
    <property type="entry name" value="EP450I"/>
</dbReference>
<keyword evidence="7 9" id="KW-0503">Monooxygenase</keyword>
<sequence>MVRFYPEVTVVGLRSDRGWINYGTPHHVDGPALDTAAPQRIPILFLQQQPIYYILLLFFFSSFPSSSFFFFFFFFFLLLLLLLHLLKKSPSLLALYIPMDPLVWFLLVPLIVLLFFLPSSRKNLPPGPKPWPIIGNMLSMLTGAPHVELMKLARTHGPLMLVKFGAQPVIIASTPAAATEILKANDRILSGRYVPHSLRMKNHIKHSVVWTDCTDNWKTLRRIARTELFSTKMLDAQLLVREKKVAEMDGKAVVITEFVFGTLLNILGHVVFSKDVFQYGEKGDKVGMQRLIREMLMIAASPNLSDFYPILAGLDLHGLLRACEARLNDVIGLWEGTVKERRENNDHTKQDFLEVLLANGFDDAQINAMFLETFGPGSETSSTTIEWAMAELLRSPEKMSKVRAELDREVGKDKLTEFHLPRLQYLQACIKETMRLHPAAPFLIPHRAVESCKVMGYTIPKDYQILVNAYAIGRDPDAWKDPNTFIPERFLESDLDYYGNHFHFIPFGAGRRICLGLPLASRTIPMILGSLIHAFDWCLPDGMPGAQLEMKEKMSLTLVRDPSLVAVPKIRA</sequence>
<accession>A0A3S3PSW1</accession>
<dbReference type="Pfam" id="PF00067">
    <property type="entry name" value="p450"/>
    <property type="match status" value="1"/>
</dbReference>
<evidence type="ECO:0000256" key="9">
    <source>
        <dbReference type="RuleBase" id="RU000461"/>
    </source>
</evidence>
<evidence type="ECO:0000256" key="6">
    <source>
        <dbReference type="ARBA" id="ARBA00023004"/>
    </source>
</evidence>
<evidence type="ECO:0000256" key="7">
    <source>
        <dbReference type="ARBA" id="ARBA00023033"/>
    </source>
</evidence>
<dbReference type="PANTHER" id="PTHR47950:SF49">
    <property type="entry name" value="CYTOCHROME P450"/>
    <property type="match status" value="1"/>
</dbReference>